<accession>A0A401UIP9</accession>
<keyword evidence="2" id="KW-1185">Reference proteome</keyword>
<dbReference type="Proteomes" id="UP000287872">
    <property type="component" value="Unassembled WGS sequence"/>
</dbReference>
<proteinExistence type="predicted"/>
<organism evidence="1 2">
    <name type="scientific">Clostridium tagluense</name>
    <dbReference type="NCBI Taxonomy" id="360422"/>
    <lineage>
        <taxon>Bacteria</taxon>
        <taxon>Bacillati</taxon>
        <taxon>Bacillota</taxon>
        <taxon>Clostridia</taxon>
        <taxon>Eubacteriales</taxon>
        <taxon>Clostridiaceae</taxon>
        <taxon>Clostridium</taxon>
    </lineage>
</organism>
<name>A0A401UIP9_9CLOT</name>
<sequence>MKGRHLGKREYGKFKDGLYGSVKIQGVDSKFVNIPTIVTGLNEDGSINQEEIDPYAYEIVERNKGVTD</sequence>
<evidence type="ECO:0000313" key="1">
    <source>
        <dbReference type="EMBL" id="GCD09396.1"/>
    </source>
</evidence>
<dbReference type="AlphaFoldDB" id="A0A401UIP9"/>
<evidence type="ECO:0000313" key="2">
    <source>
        <dbReference type="Proteomes" id="UP000287872"/>
    </source>
</evidence>
<reference evidence="1 2" key="1">
    <citation type="submission" date="2018-11" db="EMBL/GenBank/DDBJ databases">
        <title>Genome sequencing and assembly of Clostridium tagluense strain A121.</title>
        <authorList>
            <person name="Murakami T."/>
            <person name="Segawa T."/>
            <person name="Shcherbakova V.A."/>
            <person name="Mori H."/>
            <person name="Yoshimura Y."/>
        </authorList>
    </citation>
    <scope>NUCLEOTIDE SEQUENCE [LARGE SCALE GENOMIC DNA]</scope>
    <source>
        <strain evidence="1 2">A121</strain>
    </source>
</reference>
<dbReference type="EMBL" id="BHYK01000004">
    <property type="protein sequence ID" value="GCD09396.1"/>
    <property type="molecule type" value="Genomic_DNA"/>
</dbReference>
<gene>
    <name evidence="1" type="ORF">Ctaglu_10190</name>
</gene>
<protein>
    <submittedName>
        <fullName evidence="1">Uncharacterized protein</fullName>
    </submittedName>
</protein>
<dbReference type="RefSeq" id="WP_124998761.1">
    <property type="nucleotide sequence ID" value="NZ_BHYK01000004.1"/>
</dbReference>
<comment type="caution">
    <text evidence="1">The sequence shown here is derived from an EMBL/GenBank/DDBJ whole genome shotgun (WGS) entry which is preliminary data.</text>
</comment>
<dbReference type="OrthoDB" id="9938518at2"/>